<proteinExistence type="predicted"/>
<reference evidence="1 2" key="1">
    <citation type="submission" date="2016-10" db="EMBL/GenBank/DDBJ databases">
        <authorList>
            <person name="de Groot N.N."/>
        </authorList>
    </citation>
    <scope>NUCLEOTIDE SEQUENCE [LARGE SCALE GENOMIC DNA]</scope>
    <source>
        <strain evidence="1 2">CGMCC 1.10434</strain>
    </source>
</reference>
<dbReference type="EMBL" id="FODJ01000002">
    <property type="protein sequence ID" value="SEN87980.1"/>
    <property type="molecule type" value="Genomic_DNA"/>
</dbReference>
<sequence>MPWDTQDYPNSWVNFDDVLRKKAIEMANAMLGEGYDQNQAIPIATSQAKRWYTRATKDELDTMRDKSDQDLRATDRNASTRAYLLDKAVHVLPDLNTWTVKTAGAEQAANCYKLKSDAIERGKEIAKNKETFLTIHRQDGTIQDVVSY</sequence>
<name>A0A1H8K4Q6_9BACI</name>
<evidence type="ECO:0000313" key="2">
    <source>
        <dbReference type="Proteomes" id="UP000199300"/>
    </source>
</evidence>
<dbReference type="Proteomes" id="UP000199300">
    <property type="component" value="Unassembled WGS sequence"/>
</dbReference>
<keyword evidence="2" id="KW-1185">Reference proteome</keyword>
<dbReference type="Pfam" id="PF09954">
    <property type="entry name" value="DUF2188"/>
    <property type="match status" value="1"/>
</dbReference>
<dbReference type="RefSeq" id="WP_091495359.1">
    <property type="nucleotide sequence ID" value="NZ_FODJ01000002.1"/>
</dbReference>
<organism evidence="1 2">
    <name type="scientific">Amphibacillus marinus</name>
    <dbReference type="NCBI Taxonomy" id="872970"/>
    <lineage>
        <taxon>Bacteria</taxon>
        <taxon>Bacillati</taxon>
        <taxon>Bacillota</taxon>
        <taxon>Bacilli</taxon>
        <taxon>Bacillales</taxon>
        <taxon>Bacillaceae</taxon>
        <taxon>Amphibacillus</taxon>
    </lineage>
</organism>
<dbReference type="OrthoDB" id="8858565at2"/>
<dbReference type="InterPro" id="IPR018691">
    <property type="entry name" value="DUF2188"/>
</dbReference>
<evidence type="ECO:0000313" key="1">
    <source>
        <dbReference type="EMBL" id="SEN87980.1"/>
    </source>
</evidence>
<accession>A0A1H8K4Q6</accession>
<dbReference type="AlphaFoldDB" id="A0A1H8K4Q6"/>
<dbReference type="STRING" id="872970.SAMN04488134_102175"/>
<protein>
    <submittedName>
        <fullName evidence="1">Uncharacterized protein YdaT</fullName>
    </submittedName>
</protein>
<gene>
    <name evidence="1" type="ORF">SAMN04488134_102175</name>
</gene>